<proteinExistence type="predicted"/>
<dbReference type="Proteomes" id="UP000293360">
    <property type="component" value="Unassembled WGS sequence"/>
</dbReference>
<sequence length="394" mass="46785">MAIGIPLKVRSFFRPNLGKRSRSTRSSNSSLEVEWKKRIQPCVTHDETVACDNAVVVSDQDDDSVDPQLNSPFLQELPLEIRRMIYEYVWSNTQDHMFHVPSGRHIYFQRGRWHNIRCVMYEMDEDPDFIQKQMDMIYESGGADSDNGNLQLWQRRLSQTWGHRHWRCEERIHHPREPRVDKTNFASMMVICKRIYPEVMQSIFESHHFHFNDLYSAYRFFVSHPPAFVSHMRHLDLTFDISFADYAPFIFQTAPKRENYITPIWKALADIDCFHNLRVSFDVYDRGPWRIIPESNVTKGALNLRVVNNFAVELPASMPIYNMLFQKQELSGDDGMPFTIVRRPALRYWEFYPNEVERFRWDTHAKGNLKVCWITLLNSSRRIPNPYIIDSPQR</sequence>
<keyword evidence="3" id="KW-1185">Reference proteome</keyword>
<dbReference type="PANTHER" id="PTHR38790">
    <property type="entry name" value="2EXR DOMAIN-CONTAINING PROTEIN-RELATED"/>
    <property type="match status" value="1"/>
</dbReference>
<dbReference type="EMBL" id="QJNU01001582">
    <property type="protein sequence ID" value="RYO74635.1"/>
    <property type="molecule type" value="Genomic_DNA"/>
</dbReference>
<protein>
    <recommendedName>
        <fullName evidence="1">DUF7730 domain-containing protein</fullName>
    </recommendedName>
</protein>
<evidence type="ECO:0000313" key="2">
    <source>
        <dbReference type="EMBL" id="RYO74635.1"/>
    </source>
</evidence>
<reference evidence="2 3" key="1">
    <citation type="submission" date="2018-06" db="EMBL/GenBank/DDBJ databases">
        <title>Complete Genomes of Monosporascus.</title>
        <authorList>
            <person name="Robinson A.J."/>
            <person name="Natvig D.O."/>
        </authorList>
    </citation>
    <scope>NUCLEOTIDE SEQUENCE [LARGE SCALE GENOMIC DNA]</scope>
    <source>
        <strain evidence="2 3">CBS 110550</strain>
    </source>
</reference>
<feature type="domain" description="DUF7730" evidence="1">
    <location>
        <begin position="67"/>
        <end position="315"/>
    </location>
</feature>
<organism evidence="2 3">
    <name type="scientific">Monosporascus ibericus</name>
    <dbReference type="NCBI Taxonomy" id="155417"/>
    <lineage>
        <taxon>Eukaryota</taxon>
        <taxon>Fungi</taxon>
        <taxon>Dikarya</taxon>
        <taxon>Ascomycota</taxon>
        <taxon>Pezizomycotina</taxon>
        <taxon>Sordariomycetes</taxon>
        <taxon>Xylariomycetidae</taxon>
        <taxon>Xylariales</taxon>
        <taxon>Xylariales incertae sedis</taxon>
        <taxon>Monosporascus</taxon>
    </lineage>
</organism>
<accession>A0A4Q4SUN8</accession>
<evidence type="ECO:0000313" key="3">
    <source>
        <dbReference type="Proteomes" id="UP000293360"/>
    </source>
</evidence>
<dbReference type="InterPro" id="IPR056632">
    <property type="entry name" value="DUF7730"/>
</dbReference>
<gene>
    <name evidence="2" type="ORF">DL764_010788</name>
</gene>
<evidence type="ECO:0000259" key="1">
    <source>
        <dbReference type="Pfam" id="PF24864"/>
    </source>
</evidence>
<name>A0A4Q4SUN8_9PEZI</name>
<dbReference type="AlphaFoldDB" id="A0A4Q4SUN8"/>
<comment type="caution">
    <text evidence="2">The sequence shown here is derived from an EMBL/GenBank/DDBJ whole genome shotgun (WGS) entry which is preliminary data.</text>
</comment>
<dbReference type="Pfam" id="PF24864">
    <property type="entry name" value="DUF7730"/>
    <property type="match status" value="1"/>
</dbReference>
<dbReference type="OrthoDB" id="4757095at2759"/>
<dbReference type="STRING" id="155417.A0A4Q4SUN8"/>